<accession>A0ABP7MFF6</accession>
<evidence type="ECO:0000256" key="4">
    <source>
        <dbReference type="SAM" id="Phobius"/>
    </source>
</evidence>
<proteinExistence type="inferred from homology"/>
<sequence length="852" mass="90260">MSTIHHGNHQRRGGWPLLLLGAIILLIGLVLAVGGGYLASLGGSWYYLLAGIGLGVSGVQLMRGRVSGAWWFAAVFVGTLGWTIWESGLSYWRWIPRFGLMVVLAFFVALLAPRLDGWRSRGWSRGLAGLMALVFVVAFALAFVPHGVIEAGKPGPAAAATAPATTTAGIQPASAPAQGDWPAYGHSNAAERYSPLAQIDRGNVGKLERAWTYRTGDVPDKRWGAETTPLKIGDALYLCSARNVLISLDAVTGKERWRFDPKVPDEAIPYTAACRGVAYFDARIAAAAPAAGAAAEGDSDAAEPATTDAAAAATAAAGDAAASPAVAAPVAIAEGAACATRIIEGTLDARLVAVDARTGQPCTDFGDNGQVDITVGMGDVSPGMVSITSAPVIVRGVVVTGHQVLDGQRRWAPSGVIQGFDAVTGELRWAWDMMRPDRTGLPPAGETFSRGTPNMWTTASGDEQLGLVYLPMGNSAADYWSGLRRPEENKYATSLVALDVATGKPAWHFQTVRKDVWDYDLGSTATLVDFPAAGGNVPALVLPSKQGDLYVLDRRTGKPLVEVGEMKVPGGGVEPQERSPTQPYSKYHTLRRKDDLTERDMWGVSPIDQMACRIQFRKASYDGFYTPPTADRHSIEYPGYNGGSDWGGIAVDPVRGIIVANYNDMPNYNILVPRAEADRLGWAPRDEVRGDMGGAEGAGDPQQGTPYAINVNAGWRMPTGLLCKQPPYGGIRAIELATGKMLWDRPFGSARANGPFGIPSHLPIEIGTPNNGGSVVTAGGLVFIAAATDNLIRAIDIDTGETVWKDVLPAGGQANPMVYEAGGRQYLVIMAGGHHFMETPAGDYVIAYALPQ</sequence>
<feature type="transmembrane region" description="Helical" evidence="4">
    <location>
        <begin position="45"/>
        <end position="62"/>
    </location>
</feature>
<dbReference type="InterPro" id="IPR018391">
    <property type="entry name" value="PQQ_b-propeller_rpt"/>
</dbReference>
<dbReference type="InterPro" id="IPR011047">
    <property type="entry name" value="Quinoprotein_ADH-like_sf"/>
</dbReference>
<keyword evidence="4" id="KW-0472">Membrane</keyword>
<comment type="similarity">
    <text evidence="2">Belongs to the bacterial PQQ dehydrogenase family.</text>
</comment>
<feature type="transmembrane region" description="Helical" evidence="4">
    <location>
        <begin position="69"/>
        <end position="85"/>
    </location>
</feature>
<evidence type="ECO:0000313" key="7">
    <source>
        <dbReference type="Proteomes" id="UP001501727"/>
    </source>
</evidence>
<evidence type="ECO:0000259" key="5">
    <source>
        <dbReference type="Pfam" id="PF01011"/>
    </source>
</evidence>
<dbReference type="EMBL" id="BAAAZU010000004">
    <property type="protein sequence ID" value="GAA3919887.1"/>
    <property type="molecule type" value="Genomic_DNA"/>
</dbReference>
<dbReference type="CDD" id="cd10280">
    <property type="entry name" value="PQQ_mGDH"/>
    <property type="match status" value="1"/>
</dbReference>
<protein>
    <submittedName>
        <fullName evidence="6">Membrane-bound PQQ-dependent dehydrogenase, glucose/quinate/shikimate family</fullName>
    </submittedName>
</protein>
<keyword evidence="4" id="KW-0812">Transmembrane</keyword>
<dbReference type="Proteomes" id="UP001501727">
    <property type="component" value="Unassembled WGS sequence"/>
</dbReference>
<feature type="transmembrane region" description="Helical" evidence="4">
    <location>
        <begin position="17"/>
        <end position="39"/>
    </location>
</feature>
<keyword evidence="3" id="KW-0560">Oxidoreductase</keyword>
<feature type="domain" description="Pyrrolo-quinoline quinone repeat" evidence="5">
    <location>
        <begin position="181"/>
        <end position="826"/>
    </location>
</feature>
<keyword evidence="4" id="KW-1133">Transmembrane helix</keyword>
<dbReference type="InterPro" id="IPR017511">
    <property type="entry name" value="PQQ_mDH"/>
</dbReference>
<feature type="transmembrane region" description="Helical" evidence="4">
    <location>
        <begin position="123"/>
        <end position="144"/>
    </location>
</feature>
<evidence type="ECO:0000256" key="2">
    <source>
        <dbReference type="ARBA" id="ARBA00008156"/>
    </source>
</evidence>
<dbReference type="NCBIfam" id="TIGR03074">
    <property type="entry name" value="PQQ_membr_DH"/>
    <property type="match status" value="1"/>
</dbReference>
<feature type="transmembrane region" description="Helical" evidence="4">
    <location>
        <begin position="91"/>
        <end position="111"/>
    </location>
</feature>
<gene>
    <name evidence="6" type="ORF">GCM10022229_11880</name>
</gene>
<evidence type="ECO:0000313" key="6">
    <source>
        <dbReference type="EMBL" id="GAA3919887.1"/>
    </source>
</evidence>
<name>A0ABP7MFF6_9GAMM</name>
<organism evidence="6 7">
    <name type="scientific">Luteimonas lutimaris</name>
    <dbReference type="NCBI Taxonomy" id="698645"/>
    <lineage>
        <taxon>Bacteria</taxon>
        <taxon>Pseudomonadati</taxon>
        <taxon>Pseudomonadota</taxon>
        <taxon>Gammaproteobacteria</taxon>
        <taxon>Lysobacterales</taxon>
        <taxon>Lysobacteraceae</taxon>
        <taxon>Luteimonas</taxon>
    </lineage>
</organism>
<dbReference type="RefSeq" id="WP_344759033.1">
    <property type="nucleotide sequence ID" value="NZ_BAAAZU010000004.1"/>
</dbReference>
<dbReference type="PANTHER" id="PTHR32303:SF4">
    <property type="entry name" value="QUINOPROTEIN GLUCOSE DEHYDROGENASE"/>
    <property type="match status" value="1"/>
</dbReference>
<keyword evidence="7" id="KW-1185">Reference proteome</keyword>
<dbReference type="SUPFAM" id="SSF50998">
    <property type="entry name" value="Quinoprotein alcohol dehydrogenase-like"/>
    <property type="match status" value="1"/>
</dbReference>
<evidence type="ECO:0000256" key="3">
    <source>
        <dbReference type="ARBA" id="ARBA00023002"/>
    </source>
</evidence>
<comment type="cofactor">
    <cofactor evidence="1">
        <name>pyrroloquinoline quinone</name>
        <dbReference type="ChEBI" id="CHEBI:58442"/>
    </cofactor>
</comment>
<dbReference type="Pfam" id="PF01011">
    <property type="entry name" value="PQQ"/>
    <property type="match status" value="1"/>
</dbReference>
<comment type="caution">
    <text evidence="6">The sequence shown here is derived from an EMBL/GenBank/DDBJ whole genome shotgun (WGS) entry which is preliminary data.</text>
</comment>
<reference evidence="7" key="1">
    <citation type="journal article" date="2019" name="Int. J. Syst. Evol. Microbiol.">
        <title>The Global Catalogue of Microorganisms (GCM) 10K type strain sequencing project: providing services to taxonomists for standard genome sequencing and annotation.</title>
        <authorList>
            <consortium name="The Broad Institute Genomics Platform"/>
            <consortium name="The Broad Institute Genome Sequencing Center for Infectious Disease"/>
            <person name="Wu L."/>
            <person name="Ma J."/>
        </authorList>
    </citation>
    <scope>NUCLEOTIDE SEQUENCE [LARGE SCALE GENOMIC DNA]</scope>
    <source>
        <strain evidence="7">JCM 16916</strain>
    </source>
</reference>
<dbReference type="PANTHER" id="PTHR32303">
    <property type="entry name" value="QUINOPROTEIN ALCOHOL DEHYDROGENASE (CYTOCHROME C)"/>
    <property type="match status" value="1"/>
</dbReference>
<dbReference type="Gene3D" id="2.140.10.10">
    <property type="entry name" value="Quinoprotein alcohol dehydrogenase-like superfamily"/>
    <property type="match status" value="2"/>
</dbReference>
<dbReference type="SMART" id="SM00564">
    <property type="entry name" value="PQQ"/>
    <property type="match status" value="4"/>
</dbReference>
<evidence type="ECO:0000256" key="1">
    <source>
        <dbReference type="ARBA" id="ARBA00001931"/>
    </source>
</evidence>
<dbReference type="InterPro" id="IPR002372">
    <property type="entry name" value="PQQ_rpt_dom"/>
</dbReference>